<evidence type="ECO:0000313" key="1">
    <source>
        <dbReference type="EMBL" id="QHT89733.1"/>
    </source>
</evidence>
<protein>
    <submittedName>
        <fullName evidence="1">Uncharacterized protein</fullName>
    </submittedName>
</protein>
<dbReference type="EMBL" id="MN740152">
    <property type="protein sequence ID" value="QHT89733.1"/>
    <property type="molecule type" value="Genomic_DNA"/>
</dbReference>
<dbReference type="AlphaFoldDB" id="A0A6C0IDY7"/>
<name>A0A6C0IDY7_9ZZZZ</name>
<reference evidence="1" key="1">
    <citation type="journal article" date="2020" name="Nature">
        <title>Giant virus diversity and host interactions through global metagenomics.</title>
        <authorList>
            <person name="Schulz F."/>
            <person name="Roux S."/>
            <person name="Paez-Espino D."/>
            <person name="Jungbluth S."/>
            <person name="Walsh D.A."/>
            <person name="Denef V.J."/>
            <person name="McMahon K.D."/>
            <person name="Konstantinidis K.T."/>
            <person name="Eloe-Fadrosh E.A."/>
            <person name="Kyrpides N.C."/>
            <person name="Woyke T."/>
        </authorList>
    </citation>
    <scope>NUCLEOTIDE SEQUENCE</scope>
    <source>
        <strain evidence="1">GVMAG-M-3300023184-62</strain>
    </source>
</reference>
<proteinExistence type="predicted"/>
<accession>A0A6C0IDY7</accession>
<organism evidence="1">
    <name type="scientific">viral metagenome</name>
    <dbReference type="NCBI Taxonomy" id="1070528"/>
    <lineage>
        <taxon>unclassified sequences</taxon>
        <taxon>metagenomes</taxon>
        <taxon>organismal metagenomes</taxon>
    </lineage>
</organism>
<sequence>MLPTGGNSDQGRISNILAQARRCQIANSIQKANSACCIPKHIGAVAVPPGSTVVIAASQNNTYIPLSNAYNTNYSIPESMRVSRLQSATLDLVPRFSEYIRYEPPPPILDLPLEAINAGQPKISLNKPCISKNYKVSN</sequence>